<name>A0ABN0VVT0_9GAMM</name>
<dbReference type="PANTHER" id="PTHR38099">
    <property type="entry name" value="LARGE RIBOSOMAL RNA SUBUNIT ACCUMULATION PROTEIN YCED"/>
    <property type="match status" value="1"/>
</dbReference>
<reference evidence="6 7" key="1">
    <citation type="journal article" date="2019" name="Int. J. Syst. Evol. Microbiol.">
        <title>The Global Catalogue of Microorganisms (GCM) 10K type strain sequencing project: providing services to taxonomists for standard genome sequencing and annotation.</title>
        <authorList>
            <consortium name="The Broad Institute Genomics Platform"/>
            <consortium name="The Broad Institute Genome Sequencing Center for Infectious Disease"/>
            <person name="Wu L."/>
            <person name="Ma J."/>
        </authorList>
    </citation>
    <scope>NUCLEOTIDE SEQUENCE [LARGE SCALE GENOMIC DNA]</scope>
    <source>
        <strain evidence="6 7">JCM 16343</strain>
    </source>
</reference>
<evidence type="ECO:0000256" key="2">
    <source>
        <dbReference type="ARBA" id="ARBA00010740"/>
    </source>
</evidence>
<evidence type="ECO:0000256" key="1">
    <source>
        <dbReference type="ARBA" id="ARBA00002868"/>
    </source>
</evidence>
<comment type="caution">
    <text evidence="6">The sequence shown here is derived from an EMBL/GenBank/DDBJ whole genome shotgun (WGS) entry which is preliminary data.</text>
</comment>
<evidence type="ECO:0000256" key="4">
    <source>
        <dbReference type="ARBA" id="ARBA00022517"/>
    </source>
</evidence>
<dbReference type="Pfam" id="PF02620">
    <property type="entry name" value="YceD"/>
    <property type="match status" value="1"/>
</dbReference>
<evidence type="ECO:0000256" key="5">
    <source>
        <dbReference type="ARBA" id="ARBA00031841"/>
    </source>
</evidence>
<comment type="function">
    <text evidence="1">Plays a role in synthesis, processing and/or stability of 23S rRNA.</text>
</comment>
<dbReference type="InterPro" id="IPR039255">
    <property type="entry name" value="YceD_bac"/>
</dbReference>
<dbReference type="RefSeq" id="WP_201505001.1">
    <property type="nucleotide sequence ID" value="NZ_BAAAFR010000004.1"/>
</dbReference>
<evidence type="ECO:0000313" key="7">
    <source>
        <dbReference type="Proteomes" id="UP001501787"/>
    </source>
</evidence>
<accession>A0ABN0VVT0</accession>
<evidence type="ECO:0000313" key="6">
    <source>
        <dbReference type="EMBL" id="GAA0318487.1"/>
    </source>
</evidence>
<evidence type="ECO:0000256" key="3">
    <source>
        <dbReference type="ARBA" id="ARBA00015716"/>
    </source>
</evidence>
<keyword evidence="4" id="KW-0690">Ribosome biogenesis</keyword>
<dbReference type="PANTHER" id="PTHR38099:SF1">
    <property type="entry name" value="LARGE RIBOSOMAL RNA SUBUNIT ACCUMULATION PROTEIN YCED"/>
    <property type="match status" value="1"/>
</dbReference>
<protein>
    <recommendedName>
        <fullName evidence="3">Large ribosomal RNA subunit accumulation protein YceD</fullName>
    </recommendedName>
    <alternativeName>
        <fullName evidence="5">23S rRNA accumulation protein YceD</fullName>
    </alternativeName>
</protein>
<organism evidence="6 7">
    <name type="scientific">Psychrobacter aestuarii</name>
    <dbReference type="NCBI Taxonomy" id="556327"/>
    <lineage>
        <taxon>Bacteria</taxon>
        <taxon>Pseudomonadati</taxon>
        <taxon>Pseudomonadota</taxon>
        <taxon>Gammaproteobacteria</taxon>
        <taxon>Moraxellales</taxon>
        <taxon>Moraxellaceae</taxon>
        <taxon>Psychrobacter</taxon>
    </lineage>
</organism>
<gene>
    <name evidence="6" type="ORF">GCM10009129_15070</name>
</gene>
<keyword evidence="7" id="KW-1185">Reference proteome</keyword>
<dbReference type="InterPro" id="IPR003772">
    <property type="entry name" value="YceD"/>
</dbReference>
<proteinExistence type="inferred from homology"/>
<sequence length="193" mass="21628">MTTTPTSEQVTHNKNTDAKTLPEHIVLDKWADSGFEWAGDVDASVFERVSALLSQEHAQSALGVQATLYRDSNVLHLSFKLNGTLWLTCQRCLQPVDVSLDDDFDIALLDDDSQTRLLDDTQDYLLLDEVVIQQSSERLLPFKQLIEDEILLKLPMSPKHDDCEMAVEQVGEIEEEDNENPFAALAALKGKLS</sequence>
<dbReference type="Proteomes" id="UP001501787">
    <property type="component" value="Unassembled WGS sequence"/>
</dbReference>
<dbReference type="EMBL" id="BAAAFR010000004">
    <property type="protein sequence ID" value="GAA0318487.1"/>
    <property type="molecule type" value="Genomic_DNA"/>
</dbReference>
<comment type="similarity">
    <text evidence="2">Belongs to the DUF177 domain family.</text>
</comment>